<dbReference type="OrthoDB" id="1757561at2"/>
<comment type="caution">
    <text evidence="1">The sequence shown here is derived from an EMBL/GenBank/DDBJ whole genome shotgun (WGS) entry which is preliminary data.</text>
</comment>
<dbReference type="Proteomes" id="UP000243494">
    <property type="component" value="Unassembled WGS sequence"/>
</dbReference>
<evidence type="ECO:0000313" key="2">
    <source>
        <dbReference type="Proteomes" id="UP000243494"/>
    </source>
</evidence>
<accession>A0A371IWF7</accession>
<name>A0A371IWF7_9FIRM</name>
<keyword evidence="2" id="KW-1185">Reference proteome</keyword>
<reference evidence="1 2" key="1">
    <citation type="journal article" date="2017" name="Genome Announc.">
        <title>Draft Genome Sequence of Romboutsia maritimum sp. nov. Strain CCRI-22766(T), Isolated from Coastal Estuarine Mud.</title>
        <authorList>
            <person name="Maheux A.F."/>
            <person name="Boudreau D.K."/>
            <person name="Berube E."/>
            <person name="Boissinot M."/>
            <person name="Raymond F."/>
            <person name="Brodeur S."/>
            <person name="Corbeil J."/>
            <person name="Brightwell G."/>
            <person name="Broda D."/>
            <person name="Omar R.F."/>
            <person name="Bergeron M.G."/>
        </authorList>
    </citation>
    <scope>NUCLEOTIDE SEQUENCE [LARGE SCALE GENOMIC DNA]</scope>
    <source>
        <strain evidence="1 2">CCRI-22766</strain>
    </source>
</reference>
<gene>
    <name evidence="1" type="ORF">CHF27_001045</name>
</gene>
<organism evidence="1 2">
    <name type="scientific">Romboutsia maritimum</name>
    <dbReference type="NCBI Taxonomy" id="2020948"/>
    <lineage>
        <taxon>Bacteria</taxon>
        <taxon>Bacillati</taxon>
        <taxon>Bacillota</taxon>
        <taxon>Clostridia</taxon>
        <taxon>Peptostreptococcales</taxon>
        <taxon>Peptostreptococcaceae</taxon>
        <taxon>Romboutsia</taxon>
    </lineage>
</organism>
<dbReference type="RefSeq" id="WP_095404827.1">
    <property type="nucleotide sequence ID" value="NZ_NOJZ02000001.1"/>
</dbReference>
<sequence length="200" mass="23726">MMCINLIYTNNNIHSLDFKNINMKEESLSAIEIVYSNILREVKNAVELSENKEEFREYFLGNNYYKFINNIEDISKSSLKNITLKFSEIDLCLENEILQFDIVSKVKNENYKKTIKVNVNIKNPWYTKEKDIEKENEVKNNEETKNNHTLENTDLIQSDHIKSVESIEIDNQNQEILEDINIKLDIDEKDLVTIYDYKEI</sequence>
<proteinExistence type="predicted"/>
<protein>
    <submittedName>
        <fullName evidence="1">Uncharacterized protein</fullName>
    </submittedName>
</protein>
<dbReference type="EMBL" id="NOJZ02000001">
    <property type="protein sequence ID" value="RDY24814.1"/>
    <property type="molecule type" value="Genomic_DNA"/>
</dbReference>
<evidence type="ECO:0000313" key="1">
    <source>
        <dbReference type="EMBL" id="RDY24814.1"/>
    </source>
</evidence>
<dbReference type="AlphaFoldDB" id="A0A371IWF7"/>